<dbReference type="EMBL" id="FOFG01000028">
    <property type="protein sequence ID" value="SER59376.1"/>
    <property type="molecule type" value="Genomic_DNA"/>
</dbReference>
<feature type="domain" description="Peptidoglycan binding-like" evidence="3">
    <location>
        <begin position="160"/>
        <end position="212"/>
    </location>
</feature>
<dbReference type="InterPro" id="IPR002477">
    <property type="entry name" value="Peptidoglycan-bd-like"/>
</dbReference>
<name>A0A1H9QFR3_9HYPH</name>
<proteinExistence type="predicted"/>
<feature type="chain" id="PRO_5011795207" evidence="2">
    <location>
        <begin position="32"/>
        <end position="216"/>
    </location>
</feature>
<dbReference type="InterPro" id="IPR023928">
    <property type="entry name" value="HxsA-like"/>
</dbReference>
<feature type="signal peptide" evidence="2">
    <location>
        <begin position="1"/>
        <end position="31"/>
    </location>
</feature>
<dbReference type="NCBIfam" id="TIGR03979">
    <property type="entry name" value="His_Ser_Rich"/>
    <property type="match status" value="1"/>
</dbReference>
<feature type="region of interest" description="Disordered" evidence="1">
    <location>
        <begin position="101"/>
        <end position="150"/>
    </location>
</feature>
<keyword evidence="2" id="KW-0732">Signal</keyword>
<keyword evidence="5" id="KW-1185">Reference proteome</keyword>
<evidence type="ECO:0000256" key="2">
    <source>
        <dbReference type="SAM" id="SignalP"/>
    </source>
</evidence>
<feature type="compositionally biased region" description="Low complexity" evidence="1">
    <location>
        <begin position="101"/>
        <end position="113"/>
    </location>
</feature>
<organism evidence="4 5">
    <name type="scientific">Faunimonas pinastri</name>
    <dbReference type="NCBI Taxonomy" id="1855383"/>
    <lineage>
        <taxon>Bacteria</taxon>
        <taxon>Pseudomonadati</taxon>
        <taxon>Pseudomonadota</taxon>
        <taxon>Alphaproteobacteria</taxon>
        <taxon>Hyphomicrobiales</taxon>
        <taxon>Afifellaceae</taxon>
        <taxon>Faunimonas</taxon>
    </lineage>
</organism>
<dbReference type="Proteomes" id="UP000199647">
    <property type="component" value="Unassembled WGS sequence"/>
</dbReference>
<gene>
    <name evidence="4" type="ORF">SAMN05216548_1287</name>
</gene>
<dbReference type="SUPFAM" id="SSF47090">
    <property type="entry name" value="PGBD-like"/>
    <property type="match status" value="1"/>
</dbReference>
<feature type="compositionally biased region" description="Low complexity" evidence="1">
    <location>
        <begin position="123"/>
        <end position="133"/>
    </location>
</feature>
<evidence type="ECO:0000313" key="4">
    <source>
        <dbReference type="EMBL" id="SER59376.1"/>
    </source>
</evidence>
<reference evidence="4 5" key="1">
    <citation type="submission" date="2016-10" db="EMBL/GenBank/DDBJ databases">
        <authorList>
            <person name="de Groot N.N."/>
        </authorList>
    </citation>
    <scope>NUCLEOTIDE SEQUENCE [LARGE SCALE GENOMIC DNA]</scope>
    <source>
        <strain evidence="4 5">A52C2</strain>
    </source>
</reference>
<dbReference type="OrthoDB" id="9816507at2"/>
<dbReference type="InterPro" id="IPR036365">
    <property type="entry name" value="PGBD-like_sf"/>
</dbReference>
<dbReference type="STRING" id="1855383.SAMN05216548_1287"/>
<dbReference type="InterPro" id="IPR036366">
    <property type="entry name" value="PGBDSf"/>
</dbReference>
<evidence type="ECO:0000259" key="3">
    <source>
        <dbReference type="Pfam" id="PF01471"/>
    </source>
</evidence>
<evidence type="ECO:0000313" key="5">
    <source>
        <dbReference type="Proteomes" id="UP000199647"/>
    </source>
</evidence>
<dbReference type="Pfam" id="PF01471">
    <property type="entry name" value="PG_binding_1"/>
    <property type="match status" value="1"/>
</dbReference>
<evidence type="ECO:0000256" key="1">
    <source>
        <dbReference type="SAM" id="MobiDB-lite"/>
    </source>
</evidence>
<sequence length="216" mass="22938">MKDWKRYLDRVITWTMPAVSTLASVWSPANASTGTPAQDVIPPPNGPKWAPMTFERPHQLAGELYAGHSSHSSHASHASHYSGSGGGYTAPSYSAPSYSAPPYTPSAPSFTSPTPAPAPTPSPSTTIIPATPYNLLTSPGDPSASPTVKGKRPVKPELIVMRVQLELLSRSLYSGKVDGQLSPELRKSIKAFQVLQDIPETGSLDDATLSKLGIVY</sequence>
<accession>A0A1H9QFR3</accession>
<dbReference type="AlphaFoldDB" id="A0A1H9QFR3"/>
<dbReference type="Gene3D" id="1.10.101.10">
    <property type="entry name" value="PGBD-like superfamily/PGBD"/>
    <property type="match status" value="1"/>
</dbReference>
<protein>
    <submittedName>
        <fullName evidence="4">His-Xaa-Ser repeat protein HxsA</fullName>
    </submittedName>
</protein>